<feature type="compositionally biased region" description="Polar residues" evidence="1">
    <location>
        <begin position="32"/>
        <end position="46"/>
    </location>
</feature>
<feature type="transmembrane region" description="Helical" evidence="2">
    <location>
        <begin position="202"/>
        <end position="222"/>
    </location>
</feature>
<reference evidence="3" key="1">
    <citation type="journal article" date="2020" name="Stud. Mycol.">
        <title>101 Dothideomycetes genomes: a test case for predicting lifestyles and emergence of pathogens.</title>
        <authorList>
            <person name="Haridas S."/>
            <person name="Albert R."/>
            <person name="Binder M."/>
            <person name="Bloem J."/>
            <person name="Labutti K."/>
            <person name="Salamov A."/>
            <person name="Andreopoulos B."/>
            <person name="Baker S."/>
            <person name="Barry K."/>
            <person name="Bills G."/>
            <person name="Bluhm B."/>
            <person name="Cannon C."/>
            <person name="Castanera R."/>
            <person name="Culley D."/>
            <person name="Daum C."/>
            <person name="Ezra D."/>
            <person name="Gonzalez J."/>
            <person name="Henrissat B."/>
            <person name="Kuo A."/>
            <person name="Liang C."/>
            <person name="Lipzen A."/>
            <person name="Lutzoni F."/>
            <person name="Magnuson J."/>
            <person name="Mondo S."/>
            <person name="Nolan M."/>
            <person name="Ohm R."/>
            <person name="Pangilinan J."/>
            <person name="Park H.-J."/>
            <person name="Ramirez L."/>
            <person name="Alfaro M."/>
            <person name="Sun H."/>
            <person name="Tritt A."/>
            <person name="Yoshinaga Y."/>
            <person name="Zwiers L.-H."/>
            <person name="Turgeon B."/>
            <person name="Goodwin S."/>
            <person name="Spatafora J."/>
            <person name="Crous P."/>
            <person name="Grigoriev I."/>
        </authorList>
    </citation>
    <scope>NUCLEOTIDE SEQUENCE</scope>
    <source>
        <strain evidence="3">CBS 175.79</strain>
    </source>
</reference>
<dbReference type="OrthoDB" id="10554163at2759"/>
<organism evidence="3 4">
    <name type="scientific">Aaosphaeria arxii CBS 175.79</name>
    <dbReference type="NCBI Taxonomy" id="1450172"/>
    <lineage>
        <taxon>Eukaryota</taxon>
        <taxon>Fungi</taxon>
        <taxon>Dikarya</taxon>
        <taxon>Ascomycota</taxon>
        <taxon>Pezizomycotina</taxon>
        <taxon>Dothideomycetes</taxon>
        <taxon>Pleosporomycetidae</taxon>
        <taxon>Pleosporales</taxon>
        <taxon>Pleosporales incertae sedis</taxon>
        <taxon>Aaosphaeria</taxon>
    </lineage>
</organism>
<dbReference type="AlphaFoldDB" id="A0A6A5YA09"/>
<keyword evidence="2" id="KW-1133">Transmembrane helix</keyword>
<evidence type="ECO:0000256" key="1">
    <source>
        <dbReference type="SAM" id="MobiDB-lite"/>
    </source>
</evidence>
<accession>A0A6A5YA09</accession>
<feature type="region of interest" description="Disordered" evidence="1">
    <location>
        <begin position="1"/>
        <end position="46"/>
    </location>
</feature>
<dbReference type="EMBL" id="ML978066">
    <property type="protein sequence ID" value="KAF2022086.1"/>
    <property type="molecule type" value="Genomic_DNA"/>
</dbReference>
<dbReference type="RefSeq" id="XP_033390425.1">
    <property type="nucleotide sequence ID" value="XM_033530794.1"/>
</dbReference>
<sequence>MAPNHPHRASIRSFGSAHPPPSYDTRTKDDFQSQLEETTQRPPRSTRSKIISNVILAFTISLLLLSLALGILLCIAGTSSSTTNNKSKILLSDHNVLEIPIKYDFLCSPTESLRECTPEWFVRMYLDGVWAYHHDPNTPDTPSSLHQIHASPGKTFNLTSILTIMDSNIPLQSSQASQNYTIPTQPTLHLTTSAPISTLPTFAALLVSMSLTLLTTLLLAITPTILSTHQKRPFVLIFTLLPYIPLIAALTCNIFALTYLRTKASAVISQLLTDTLYSASPNGHPEAHLGSPFLTLSAISIGAQGLALFSHASYLYLSSPFFSFSRSPSSSETAEEDHHAIELPLSPLKDPKRASAASKKNDAPLSDEELIRMAELQTLETLQWRQSRDSISEISRQSFSRTPERRLSYVLEPPKRLVIGDEVFAAAGAGANGGGHVRRGSLSRTLTHDSV</sequence>
<dbReference type="GeneID" id="54288191"/>
<proteinExistence type="predicted"/>
<evidence type="ECO:0000313" key="3">
    <source>
        <dbReference type="EMBL" id="KAF2022086.1"/>
    </source>
</evidence>
<keyword evidence="2" id="KW-0812">Transmembrane</keyword>
<evidence type="ECO:0000313" key="4">
    <source>
        <dbReference type="Proteomes" id="UP000799778"/>
    </source>
</evidence>
<feature type="region of interest" description="Disordered" evidence="1">
    <location>
        <begin position="333"/>
        <end position="365"/>
    </location>
</feature>
<dbReference type="Proteomes" id="UP000799778">
    <property type="component" value="Unassembled WGS sequence"/>
</dbReference>
<keyword evidence="4" id="KW-1185">Reference proteome</keyword>
<feature type="transmembrane region" description="Helical" evidence="2">
    <location>
        <begin position="50"/>
        <end position="78"/>
    </location>
</feature>
<protein>
    <submittedName>
        <fullName evidence="3">Uncharacterized protein</fullName>
    </submittedName>
</protein>
<evidence type="ECO:0000256" key="2">
    <source>
        <dbReference type="SAM" id="Phobius"/>
    </source>
</evidence>
<name>A0A6A5YA09_9PLEO</name>
<gene>
    <name evidence="3" type="ORF">BU24DRAFT_446954</name>
</gene>
<keyword evidence="2" id="KW-0472">Membrane</keyword>
<feature type="transmembrane region" description="Helical" evidence="2">
    <location>
        <begin position="234"/>
        <end position="260"/>
    </location>
</feature>
<feature type="compositionally biased region" description="Basic residues" evidence="1">
    <location>
        <begin position="1"/>
        <end position="10"/>
    </location>
</feature>